<feature type="region of interest" description="Disordered" evidence="1">
    <location>
        <begin position="58"/>
        <end position="92"/>
    </location>
</feature>
<sequence>MGEIPDRVVDGPIPRRPVFGYRPDHPVLDSVSFTVARGYVEQNAPAIAGAVRENLTLARPGGDGRAVLGGPGHRQPARPDRHRNRGFARADR</sequence>
<protein>
    <submittedName>
        <fullName evidence="2">Uncharacterized protein</fullName>
    </submittedName>
</protein>
<dbReference type="Proteomes" id="UP000008710">
    <property type="component" value="Chromosome"/>
</dbReference>
<reference evidence="3" key="1">
    <citation type="journal article" date="2006" name="Proc. Natl. Acad. Sci. U.S.A.">
        <title>The complete genome of Rhodococcus sp. RHA1 provides insights into a catabolic powerhouse.</title>
        <authorList>
            <person name="McLeod M.P."/>
            <person name="Warren R.L."/>
            <person name="Hsiao W.W.L."/>
            <person name="Araki N."/>
            <person name="Myhre M."/>
            <person name="Fernandes C."/>
            <person name="Miyazawa D."/>
            <person name="Wong W."/>
            <person name="Lillquist A.L."/>
            <person name="Wang D."/>
            <person name="Dosanjh M."/>
            <person name="Hara H."/>
            <person name="Petrescu A."/>
            <person name="Morin R.D."/>
            <person name="Yang G."/>
            <person name="Stott J.M."/>
            <person name="Schein J.E."/>
            <person name="Shin H."/>
            <person name="Smailus D."/>
            <person name="Siddiqui A.S."/>
            <person name="Marra M.A."/>
            <person name="Jones S.J.M."/>
            <person name="Holt R."/>
            <person name="Brinkman F.S.L."/>
            <person name="Miyauchi K."/>
            <person name="Fukuda M."/>
            <person name="Davies J.E."/>
            <person name="Mohn W.W."/>
            <person name="Eltis L.D."/>
        </authorList>
    </citation>
    <scope>NUCLEOTIDE SEQUENCE [LARGE SCALE GENOMIC DNA]</scope>
    <source>
        <strain evidence="3">RHA1</strain>
    </source>
</reference>
<evidence type="ECO:0000313" key="3">
    <source>
        <dbReference type="Proteomes" id="UP000008710"/>
    </source>
</evidence>
<evidence type="ECO:0000256" key="1">
    <source>
        <dbReference type="SAM" id="MobiDB-lite"/>
    </source>
</evidence>
<dbReference type="AlphaFoldDB" id="Q0SAT2"/>
<dbReference type="KEGG" id="rha:RHA1_ro03551"/>
<proteinExistence type="predicted"/>
<organism evidence="2 3">
    <name type="scientific">Rhodococcus jostii (strain RHA1)</name>
    <dbReference type="NCBI Taxonomy" id="101510"/>
    <lineage>
        <taxon>Bacteria</taxon>
        <taxon>Bacillati</taxon>
        <taxon>Actinomycetota</taxon>
        <taxon>Actinomycetes</taxon>
        <taxon>Mycobacteriales</taxon>
        <taxon>Nocardiaceae</taxon>
        <taxon>Rhodococcus</taxon>
    </lineage>
</organism>
<evidence type="ECO:0000313" key="2">
    <source>
        <dbReference type="EMBL" id="ABG95354.1"/>
    </source>
</evidence>
<feature type="compositionally biased region" description="Gly residues" evidence="1">
    <location>
        <begin position="61"/>
        <end position="72"/>
    </location>
</feature>
<gene>
    <name evidence="2" type="ordered locus">RHA1_ro03551</name>
</gene>
<name>Q0SAT2_RHOJR</name>
<accession>Q0SAT2</accession>
<dbReference type="HOGENOM" id="CLU_2411221_0_0_11"/>
<dbReference type="EMBL" id="CP000431">
    <property type="protein sequence ID" value="ABG95354.1"/>
    <property type="molecule type" value="Genomic_DNA"/>
</dbReference>